<comment type="caution">
    <text evidence="2">The sequence shown here is derived from an EMBL/GenBank/DDBJ whole genome shotgun (WGS) entry which is preliminary data.</text>
</comment>
<proteinExistence type="predicted"/>
<reference evidence="2" key="2">
    <citation type="submission" date="2021-04" db="EMBL/GenBank/DDBJ databases">
        <authorList>
            <person name="Gilroy R."/>
        </authorList>
    </citation>
    <scope>NUCLEOTIDE SEQUENCE</scope>
    <source>
        <strain evidence="2">ChiBcec6-4105</strain>
    </source>
</reference>
<evidence type="ECO:0000313" key="3">
    <source>
        <dbReference type="Proteomes" id="UP000823892"/>
    </source>
</evidence>
<reference evidence="2" key="1">
    <citation type="journal article" date="2021" name="PeerJ">
        <title>Extensive microbial diversity within the chicken gut microbiome revealed by metagenomics and culture.</title>
        <authorList>
            <person name="Gilroy R."/>
            <person name="Ravi A."/>
            <person name="Getino M."/>
            <person name="Pursley I."/>
            <person name="Horton D.L."/>
            <person name="Alikhan N.F."/>
            <person name="Baker D."/>
            <person name="Gharbi K."/>
            <person name="Hall N."/>
            <person name="Watson M."/>
            <person name="Adriaenssens E.M."/>
            <person name="Foster-Nyarko E."/>
            <person name="Jarju S."/>
            <person name="Secka A."/>
            <person name="Antonio M."/>
            <person name="Oren A."/>
            <person name="Chaudhuri R.R."/>
            <person name="La Ragione R."/>
            <person name="Hildebrand F."/>
            <person name="Pallen M.J."/>
        </authorList>
    </citation>
    <scope>NUCLEOTIDE SEQUENCE</scope>
    <source>
        <strain evidence="2">ChiBcec6-4105</strain>
    </source>
</reference>
<organism evidence="2 3">
    <name type="scientific">Candidatus Blautia avicola</name>
    <dbReference type="NCBI Taxonomy" id="2838483"/>
    <lineage>
        <taxon>Bacteria</taxon>
        <taxon>Bacillati</taxon>
        <taxon>Bacillota</taxon>
        <taxon>Clostridia</taxon>
        <taxon>Lachnospirales</taxon>
        <taxon>Lachnospiraceae</taxon>
        <taxon>Blautia</taxon>
    </lineage>
</organism>
<protein>
    <submittedName>
        <fullName evidence="2">RNHCP domain-containing protein</fullName>
    </submittedName>
</protein>
<dbReference type="EMBL" id="DWUY01000036">
    <property type="protein sequence ID" value="HJD27688.1"/>
    <property type="molecule type" value="Genomic_DNA"/>
</dbReference>
<name>A0A9D2TX61_9FIRM</name>
<accession>A0A9D2TX61</accession>
<evidence type="ECO:0000259" key="1">
    <source>
        <dbReference type="Pfam" id="PF12647"/>
    </source>
</evidence>
<gene>
    <name evidence="2" type="ORF">H9914_01615</name>
</gene>
<feature type="domain" description="RNHCP" evidence="1">
    <location>
        <begin position="6"/>
        <end position="89"/>
    </location>
</feature>
<evidence type="ECO:0000313" key="2">
    <source>
        <dbReference type="EMBL" id="HJD27688.1"/>
    </source>
</evidence>
<dbReference type="Proteomes" id="UP000823892">
    <property type="component" value="Unassembled WGS sequence"/>
</dbReference>
<dbReference type="Pfam" id="PF12647">
    <property type="entry name" value="RNHCP"/>
    <property type="match status" value="1"/>
</dbReference>
<dbReference type="AlphaFoldDB" id="A0A9D2TX61"/>
<sequence length="137" mass="15600">MKENTKRYQCPNCGWTASEEIEKEHLEHCPNCLSGIHETDREGNPCGGILEPVSVWIREDDKWEIISRCSFCGEMVSARMNERDNRIKVLSIASKPLSSPPFPVERIEELTRNRIIGPTYNVSVAEKSSLAALIFDY</sequence>
<dbReference type="InterPro" id="IPR024439">
    <property type="entry name" value="RNHCP"/>
</dbReference>